<feature type="compositionally biased region" description="Low complexity" evidence="1">
    <location>
        <begin position="32"/>
        <end position="41"/>
    </location>
</feature>
<organism evidence="4 5">
    <name type="scientific">Adhaeribacter terrigena</name>
    <dbReference type="NCBI Taxonomy" id="2793070"/>
    <lineage>
        <taxon>Bacteria</taxon>
        <taxon>Pseudomonadati</taxon>
        <taxon>Bacteroidota</taxon>
        <taxon>Cytophagia</taxon>
        <taxon>Cytophagales</taxon>
        <taxon>Hymenobacteraceae</taxon>
        <taxon>Adhaeribacter</taxon>
    </lineage>
</organism>
<reference evidence="4 5" key="1">
    <citation type="submission" date="2020-12" db="EMBL/GenBank/DDBJ databases">
        <title>Bacterial novel species Adhaeribacter sp. BT258 isolated from soil.</title>
        <authorList>
            <person name="Jung H.-Y."/>
        </authorList>
    </citation>
    <scope>NUCLEOTIDE SEQUENCE [LARGE SCALE GENOMIC DNA]</scope>
    <source>
        <strain evidence="4 5">BT258</strain>
    </source>
</reference>
<keyword evidence="2" id="KW-0732">Signal</keyword>
<evidence type="ECO:0000313" key="4">
    <source>
        <dbReference type="EMBL" id="MBK0401853.1"/>
    </source>
</evidence>
<keyword evidence="5" id="KW-1185">Reference proteome</keyword>
<accession>A0ABS1BZT0</accession>
<feature type="signal peptide" evidence="2">
    <location>
        <begin position="1"/>
        <end position="18"/>
    </location>
</feature>
<dbReference type="Proteomes" id="UP000644147">
    <property type="component" value="Unassembled WGS sequence"/>
</dbReference>
<protein>
    <recommendedName>
        <fullName evidence="3">Heavy metal binding domain-containing protein</fullName>
    </recommendedName>
</protein>
<evidence type="ECO:0000313" key="5">
    <source>
        <dbReference type="Proteomes" id="UP000644147"/>
    </source>
</evidence>
<dbReference type="RefSeq" id="WP_200504854.1">
    <property type="nucleotide sequence ID" value="NZ_JAEHFX010000001.1"/>
</dbReference>
<name>A0ABS1BZT0_9BACT</name>
<dbReference type="PROSITE" id="PS51257">
    <property type="entry name" value="PROKAR_LIPOPROTEIN"/>
    <property type="match status" value="1"/>
</dbReference>
<proteinExistence type="predicted"/>
<comment type="caution">
    <text evidence="4">The sequence shown here is derived from an EMBL/GenBank/DDBJ whole genome shotgun (WGS) entry which is preliminary data.</text>
</comment>
<dbReference type="EMBL" id="JAEHFX010000001">
    <property type="protein sequence ID" value="MBK0401853.1"/>
    <property type="molecule type" value="Genomic_DNA"/>
</dbReference>
<feature type="region of interest" description="Disordered" evidence="1">
    <location>
        <begin position="22"/>
        <end position="57"/>
    </location>
</feature>
<feature type="chain" id="PRO_5045092662" description="Heavy metal binding domain-containing protein" evidence="2">
    <location>
        <begin position="19"/>
        <end position="100"/>
    </location>
</feature>
<evidence type="ECO:0000256" key="2">
    <source>
        <dbReference type="SAM" id="SignalP"/>
    </source>
</evidence>
<feature type="domain" description="Heavy metal binding" evidence="3">
    <location>
        <begin position="62"/>
        <end position="88"/>
    </location>
</feature>
<gene>
    <name evidence="4" type="ORF">I5M27_02585</name>
</gene>
<evidence type="ECO:0000256" key="1">
    <source>
        <dbReference type="SAM" id="MobiDB-lite"/>
    </source>
</evidence>
<feature type="compositionally biased region" description="Basic and acidic residues" evidence="1">
    <location>
        <begin position="42"/>
        <end position="56"/>
    </location>
</feature>
<evidence type="ECO:0000259" key="3">
    <source>
        <dbReference type="Pfam" id="PF19335"/>
    </source>
</evidence>
<sequence>MKNILLALSLFAAVMVTGCNKTEKSTENQGASSETTTSETTRPAHGEPGHNHETDHGQMAAVYSCPMHPEVTSDKPGSCPKCGMDLVKEDANAKQEDPAQ</sequence>
<dbReference type="InterPro" id="IPR045800">
    <property type="entry name" value="HMBD"/>
</dbReference>
<dbReference type="Pfam" id="PF19335">
    <property type="entry name" value="HMBD"/>
    <property type="match status" value="1"/>
</dbReference>